<feature type="compositionally biased region" description="Basic and acidic residues" evidence="6">
    <location>
        <begin position="1"/>
        <end position="10"/>
    </location>
</feature>
<gene>
    <name evidence="9" type="ORF">COLSTE_00149</name>
</gene>
<keyword evidence="2" id="KW-1003">Cell membrane</keyword>
<dbReference type="InterPro" id="IPR051461">
    <property type="entry name" value="UPF0750_membrane"/>
</dbReference>
<evidence type="ECO:0000256" key="5">
    <source>
        <dbReference type="ARBA" id="ARBA00023136"/>
    </source>
</evidence>
<feature type="region of interest" description="Disordered" evidence="6">
    <location>
        <begin position="1"/>
        <end position="39"/>
    </location>
</feature>
<feature type="domain" description="DUF2179" evidence="8">
    <location>
        <begin position="280"/>
        <end position="334"/>
    </location>
</feature>
<feature type="transmembrane region" description="Helical" evidence="7">
    <location>
        <begin position="166"/>
        <end position="188"/>
    </location>
</feature>
<comment type="subcellular location">
    <subcellularLocation>
        <location evidence="1">Cell membrane</location>
        <topology evidence="1">Multi-pass membrane protein</topology>
    </subcellularLocation>
</comment>
<reference evidence="9 10" key="1">
    <citation type="submission" date="2008-10" db="EMBL/GenBank/DDBJ databases">
        <title>Draft genome sequence of Collinsella stercoris (DSM 13279).</title>
        <authorList>
            <person name="Sudarsanam P."/>
            <person name="Ley R."/>
            <person name="Guruge J."/>
            <person name="Turnbaugh P.J."/>
            <person name="Mahowald M."/>
            <person name="Liep D."/>
            <person name="Gordon J."/>
        </authorList>
    </citation>
    <scope>NUCLEOTIDE SEQUENCE [LARGE SCALE GENOMIC DNA]</scope>
    <source>
        <strain evidence="9 10">DSM 13279</strain>
    </source>
</reference>
<dbReference type="InterPro" id="IPR015867">
    <property type="entry name" value="N-reg_PII/ATP_PRibTrfase_C"/>
</dbReference>
<feature type="transmembrane region" description="Helical" evidence="7">
    <location>
        <begin position="287"/>
        <end position="304"/>
    </location>
</feature>
<evidence type="ECO:0000259" key="8">
    <source>
        <dbReference type="Pfam" id="PF10035"/>
    </source>
</evidence>
<comment type="caution">
    <text evidence="9">The sequence shown here is derived from an EMBL/GenBank/DDBJ whole genome shotgun (WGS) entry which is preliminary data.</text>
</comment>
<dbReference type="InterPro" id="IPR003740">
    <property type="entry name" value="YitT"/>
</dbReference>
<feature type="transmembrane region" description="Helical" evidence="7">
    <location>
        <begin position="102"/>
        <end position="126"/>
    </location>
</feature>
<evidence type="ECO:0000256" key="4">
    <source>
        <dbReference type="ARBA" id="ARBA00022989"/>
    </source>
</evidence>
<dbReference type="CDD" id="cd16380">
    <property type="entry name" value="YitT_C"/>
    <property type="match status" value="1"/>
</dbReference>
<sequence length="341" mass="36775">MERAVEEHGSGRQGTFAAEGADGRLATGHTPPVEPLEHLVSEEDIRRGERAGAKRSKDPGPLYFFAILNGGLILTALAIVLFKTPNHFAFGGTSGVSVILSTLFPSLPVGAFMWIINIALVVLGFIFLERKAILWSVFASFALSGYVSLFEMLFPGASTTSITGDMWLDLCFAVILPAIGSAMVFDIGASTGGTDILAMILKRHSTLEIGRALLLVDIGIVCIAAVLYGPRVGLYCVLGLFAKTLVVDKAIESIHLRKVCTIICREPLKVETYIVKELKRTATISRGYGAFSGQCVTVIMCVLSRREAVKLRRYAREVDPGCFITIVDSSEIVGKGFRGVN</sequence>
<dbReference type="PANTHER" id="PTHR33545:SF9">
    <property type="entry name" value="UPF0750 MEMBRANE PROTEIN YITE"/>
    <property type="match status" value="1"/>
</dbReference>
<evidence type="ECO:0000256" key="6">
    <source>
        <dbReference type="SAM" id="MobiDB-lite"/>
    </source>
</evidence>
<dbReference type="Pfam" id="PF02588">
    <property type="entry name" value="YitT_membrane"/>
    <property type="match status" value="1"/>
</dbReference>
<accession>B6G7W8</accession>
<evidence type="ECO:0000256" key="2">
    <source>
        <dbReference type="ARBA" id="ARBA00022475"/>
    </source>
</evidence>
<keyword evidence="10" id="KW-1185">Reference proteome</keyword>
<evidence type="ECO:0000256" key="3">
    <source>
        <dbReference type="ARBA" id="ARBA00022692"/>
    </source>
</evidence>
<dbReference type="Pfam" id="PF10035">
    <property type="entry name" value="DUF2179"/>
    <property type="match status" value="1"/>
</dbReference>
<dbReference type="PANTHER" id="PTHR33545">
    <property type="entry name" value="UPF0750 MEMBRANE PROTEIN YITT-RELATED"/>
    <property type="match status" value="1"/>
</dbReference>
<dbReference type="GeneID" id="98002539"/>
<reference evidence="9 10" key="2">
    <citation type="submission" date="2008-10" db="EMBL/GenBank/DDBJ databases">
        <authorList>
            <person name="Fulton L."/>
            <person name="Clifton S."/>
            <person name="Fulton B."/>
            <person name="Xu J."/>
            <person name="Minx P."/>
            <person name="Pepin K.H."/>
            <person name="Johnson M."/>
            <person name="Thiruvilangam P."/>
            <person name="Bhonagiri V."/>
            <person name="Nash W.E."/>
            <person name="Mardis E.R."/>
            <person name="Wilson R.K."/>
        </authorList>
    </citation>
    <scope>NUCLEOTIDE SEQUENCE [LARGE SCALE GENOMIC DNA]</scope>
    <source>
        <strain evidence="9 10">DSM 13279</strain>
    </source>
</reference>
<keyword evidence="5 7" id="KW-0472">Membrane</keyword>
<dbReference type="GO" id="GO:0005886">
    <property type="term" value="C:plasma membrane"/>
    <property type="evidence" value="ECO:0007669"/>
    <property type="project" value="UniProtKB-SubCell"/>
</dbReference>
<keyword evidence="3 7" id="KW-0812">Transmembrane</keyword>
<dbReference type="eggNOG" id="COG1284">
    <property type="taxonomic scope" value="Bacteria"/>
</dbReference>
<name>B6G7W8_9ACTN</name>
<dbReference type="Proteomes" id="UP000003560">
    <property type="component" value="Unassembled WGS sequence"/>
</dbReference>
<evidence type="ECO:0000256" key="7">
    <source>
        <dbReference type="SAM" id="Phobius"/>
    </source>
</evidence>
<proteinExistence type="predicted"/>
<dbReference type="RefSeq" id="WP_006719639.1">
    <property type="nucleotide sequence ID" value="NZ_CP085935.1"/>
</dbReference>
<protein>
    <recommendedName>
        <fullName evidence="8">DUF2179 domain-containing protein</fullName>
    </recommendedName>
</protein>
<evidence type="ECO:0000313" key="10">
    <source>
        <dbReference type="Proteomes" id="UP000003560"/>
    </source>
</evidence>
<dbReference type="EMBL" id="ABXJ01000012">
    <property type="protein sequence ID" value="EEA91594.1"/>
    <property type="molecule type" value="Genomic_DNA"/>
</dbReference>
<feature type="transmembrane region" description="Helical" evidence="7">
    <location>
        <begin position="133"/>
        <end position="154"/>
    </location>
</feature>
<dbReference type="InterPro" id="IPR019264">
    <property type="entry name" value="DUF2179"/>
</dbReference>
<dbReference type="Gene3D" id="3.30.70.120">
    <property type="match status" value="1"/>
</dbReference>
<feature type="transmembrane region" description="Helical" evidence="7">
    <location>
        <begin position="62"/>
        <end position="82"/>
    </location>
</feature>
<organism evidence="9 10">
    <name type="scientific">Collinsella stercoris DSM 13279</name>
    <dbReference type="NCBI Taxonomy" id="445975"/>
    <lineage>
        <taxon>Bacteria</taxon>
        <taxon>Bacillati</taxon>
        <taxon>Actinomycetota</taxon>
        <taxon>Coriobacteriia</taxon>
        <taxon>Coriobacteriales</taxon>
        <taxon>Coriobacteriaceae</taxon>
        <taxon>Collinsella</taxon>
    </lineage>
</organism>
<evidence type="ECO:0000256" key="1">
    <source>
        <dbReference type="ARBA" id="ARBA00004651"/>
    </source>
</evidence>
<keyword evidence="4 7" id="KW-1133">Transmembrane helix</keyword>
<dbReference type="AlphaFoldDB" id="B6G7W8"/>
<dbReference type="HOGENOM" id="CLU_063199_0_0_11"/>
<feature type="transmembrane region" description="Helical" evidence="7">
    <location>
        <begin position="209"/>
        <end position="228"/>
    </location>
</feature>
<dbReference type="STRING" id="445975.COLSTE_00149"/>
<evidence type="ECO:0000313" key="9">
    <source>
        <dbReference type="EMBL" id="EEA91594.1"/>
    </source>
</evidence>